<dbReference type="Proteomes" id="UP000199584">
    <property type="component" value="Unassembled WGS sequence"/>
</dbReference>
<reference evidence="3" key="1">
    <citation type="submission" date="2016-10" db="EMBL/GenBank/DDBJ databases">
        <authorList>
            <person name="Varghese N."/>
            <person name="Submissions S."/>
        </authorList>
    </citation>
    <scope>NUCLEOTIDE SEQUENCE [LARGE SCALE GENOMIC DNA]</scope>
    <source>
        <strain evidence="3">DSM 3669</strain>
    </source>
</reference>
<dbReference type="AlphaFoldDB" id="A0A1I6DDM5"/>
<evidence type="ECO:0000313" key="3">
    <source>
        <dbReference type="Proteomes" id="UP000199584"/>
    </source>
</evidence>
<dbReference type="RefSeq" id="WP_092482751.1">
    <property type="nucleotide sequence ID" value="NZ_FOYM01000009.1"/>
</dbReference>
<evidence type="ECO:0000256" key="1">
    <source>
        <dbReference type="SAM" id="MobiDB-lite"/>
    </source>
</evidence>
<sequence length="107" mass="12311">MYKKYLDRFLLWLTPLKKEPPGLPEAVNEAKRAWKQALHDLNFVDSSLIDYAVHHINATERRYMALIDQAKREGVTAWPGHFEDNDNPVAGETKPGESSHHKQVANF</sequence>
<proteinExistence type="predicted"/>
<accession>A0A1I6DDM5</accession>
<evidence type="ECO:0000313" key="2">
    <source>
        <dbReference type="EMBL" id="SFR03549.1"/>
    </source>
</evidence>
<dbReference type="OrthoDB" id="1809893at2"/>
<gene>
    <name evidence="2" type="ORF">SAMN05660706_10949</name>
</gene>
<name>A0A1I6DDM5_9FIRM</name>
<dbReference type="EMBL" id="FOYM01000009">
    <property type="protein sequence ID" value="SFR03549.1"/>
    <property type="molecule type" value="Genomic_DNA"/>
</dbReference>
<protein>
    <recommendedName>
        <fullName evidence="4">DUF2508 domain-containing protein</fullName>
    </recommendedName>
</protein>
<evidence type="ECO:0008006" key="4">
    <source>
        <dbReference type="Google" id="ProtNLM"/>
    </source>
</evidence>
<organism evidence="2 3">
    <name type="scientific">Desulfoscipio geothermicus DSM 3669</name>
    <dbReference type="NCBI Taxonomy" id="1121426"/>
    <lineage>
        <taxon>Bacteria</taxon>
        <taxon>Bacillati</taxon>
        <taxon>Bacillota</taxon>
        <taxon>Clostridia</taxon>
        <taxon>Eubacteriales</taxon>
        <taxon>Desulfallaceae</taxon>
        <taxon>Desulfoscipio</taxon>
    </lineage>
</organism>
<feature type="region of interest" description="Disordered" evidence="1">
    <location>
        <begin position="78"/>
        <end position="107"/>
    </location>
</feature>
<keyword evidence="3" id="KW-1185">Reference proteome</keyword>